<evidence type="ECO:0000259" key="6">
    <source>
        <dbReference type="PROSITE" id="PS51645"/>
    </source>
</evidence>
<reference evidence="7" key="1">
    <citation type="journal article" date="2020" name="Stud. Mycol.">
        <title>101 Dothideomycetes genomes: a test case for predicting lifestyles and emergence of pathogens.</title>
        <authorList>
            <person name="Haridas S."/>
            <person name="Albert R."/>
            <person name="Binder M."/>
            <person name="Bloem J."/>
            <person name="Labutti K."/>
            <person name="Salamov A."/>
            <person name="Andreopoulos B."/>
            <person name="Baker S."/>
            <person name="Barry K."/>
            <person name="Bills G."/>
            <person name="Bluhm B."/>
            <person name="Cannon C."/>
            <person name="Castanera R."/>
            <person name="Culley D."/>
            <person name="Daum C."/>
            <person name="Ezra D."/>
            <person name="Gonzalez J."/>
            <person name="Henrissat B."/>
            <person name="Kuo A."/>
            <person name="Liang C."/>
            <person name="Lipzen A."/>
            <person name="Lutzoni F."/>
            <person name="Magnuson J."/>
            <person name="Mondo S."/>
            <person name="Nolan M."/>
            <person name="Ohm R."/>
            <person name="Pangilinan J."/>
            <person name="Park H.-J."/>
            <person name="Ramirez L."/>
            <person name="Alfaro M."/>
            <person name="Sun H."/>
            <person name="Tritt A."/>
            <person name="Yoshinaga Y."/>
            <person name="Zwiers L.-H."/>
            <person name="Turgeon B."/>
            <person name="Goodwin S."/>
            <person name="Spatafora J."/>
            <person name="Crous P."/>
            <person name="Grigoriev I."/>
        </authorList>
    </citation>
    <scope>NUCLEOTIDE SEQUENCE</scope>
    <source>
        <strain evidence="7">CBS 133067</strain>
    </source>
</reference>
<feature type="binding site" evidence="4">
    <location>
        <begin position="285"/>
        <end position="289"/>
    </location>
    <ligand>
        <name>FAD</name>
        <dbReference type="ChEBI" id="CHEBI:57692"/>
    </ligand>
</feature>
<dbReference type="PANTHER" id="PTHR11455">
    <property type="entry name" value="CRYPTOCHROME"/>
    <property type="match status" value="1"/>
</dbReference>
<accession>A0A9P4IK00</accession>
<proteinExistence type="inferred from homology"/>
<dbReference type="InterPro" id="IPR006050">
    <property type="entry name" value="DNA_photolyase_N"/>
</dbReference>
<evidence type="ECO:0000256" key="4">
    <source>
        <dbReference type="PIRSR" id="PIRSR602081-1"/>
    </source>
</evidence>
<dbReference type="GO" id="GO:0032922">
    <property type="term" value="P:circadian regulation of gene expression"/>
    <property type="evidence" value="ECO:0007669"/>
    <property type="project" value="TreeGrafter"/>
</dbReference>
<dbReference type="Pfam" id="PF00875">
    <property type="entry name" value="DNA_photolyase"/>
    <property type="match status" value="1"/>
</dbReference>
<dbReference type="AlphaFoldDB" id="A0A9P4IK00"/>
<dbReference type="PROSITE" id="PS51645">
    <property type="entry name" value="PHR_CRY_ALPHA_BETA"/>
    <property type="match status" value="1"/>
</dbReference>
<gene>
    <name evidence="7" type="ORF">NA57DRAFT_34262</name>
</gene>
<evidence type="ECO:0000256" key="2">
    <source>
        <dbReference type="ARBA" id="ARBA00022630"/>
    </source>
</evidence>
<dbReference type="InterPro" id="IPR036155">
    <property type="entry name" value="Crypto/Photolyase_N_sf"/>
</dbReference>
<dbReference type="GO" id="GO:0071949">
    <property type="term" value="F:FAD binding"/>
    <property type="evidence" value="ECO:0007669"/>
    <property type="project" value="TreeGrafter"/>
</dbReference>
<comment type="similarity">
    <text evidence="1">Belongs to the DNA photolyase class-1 family.</text>
</comment>
<dbReference type="Gene3D" id="3.40.50.620">
    <property type="entry name" value="HUPs"/>
    <property type="match status" value="1"/>
</dbReference>
<dbReference type="InterPro" id="IPR014729">
    <property type="entry name" value="Rossmann-like_a/b/a_fold"/>
</dbReference>
<dbReference type="SUPFAM" id="SSF48173">
    <property type="entry name" value="Cryptochrome/photolyase FAD-binding domain"/>
    <property type="match status" value="1"/>
</dbReference>
<evidence type="ECO:0000313" key="8">
    <source>
        <dbReference type="Proteomes" id="UP000799772"/>
    </source>
</evidence>
<evidence type="ECO:0000256" key="3">
    <source>
        <dbReference type="ARBA" id="ARBA00022827"/>
    </source>
</evidence>
<protein>
    <submittedName>
        <fullName evidence="7">Cryptochrome-2</fullName>
    </submittedName>
</protein>
<sequence length="654" mass="74030">MTKTKQKSSGDKPRVIYWFRTDLRFHDSPALKAALDLKPECLYPVWCWDPHYVYRARGGPNRWKILLECLDDVSESLKGINPKQKLLLIREGPITLLPKLFKAWNISHLVFEKDTDAYARDRDTRVQELANNSGVEVISVYGRTLFDPDELVKANGGKPTMNITQVERASEKIGHVPRPIDRPKSIPDPGKITLNLDQDPPNDGPDWSFEMRKHPDKSYSKLVGPKGDFAIPTMDEVGLLPATTRHKGGESVALASLAKVIKDTNYTATFEKPKTAPTAFEPPDTTVLSHHLHFGSLSCREFYWRVQDTVDRYKKQGKKTSQPPTSLTGQLLFRDMYFGAQAALGHLFSQTIGNSHCRFVPWHLPAKVSTVNKDSAKDAASADRLSPAPEPAYDVDSTEAEQWFQRWRNGTTGFPFVDALMRQLKTEGWIHHLGRHMVACFLTRGGCYVDWQRGAEVFEEWLIDHEVACNVGNWQWLSCTAFYSQFYRCYSPYAFGKKWGEAQGARFIKRFVPELANMPDKYIFEPTKCPISDQKKAGMLIKGDGSQEQEGEYKLYPKPMFDFAERREICIRGMKKAYEMGLYGNNPKVLDGTWRELFPDEAEGPTEGKGGPRGAMIENNEGEGRFEGSVVPKGQKRGAGQGTLDGMVKRSKRN</sequence>
<evidence type="ECO:0000256" key="1">
    <source>
        <dbReference type="ARBA" id="ARBA00005862"/>
    </source>
</evidence>
<dbReference type="GO" id="GO:0043153">
    <property type="term" value="P:entrainment of circadian clock by photoperiod"/>
    <property type="evidence" value="ECO:0007669"/>
    <property type="project" value="TreeGrafter"/>
</dbReference>
<evidence type="ECO:0000256" key="5">
    <source>
        <dbReference type="SAM" id="MobiDB-lite"/>
    </source>
</evidence>
<name>A0A9P4IK00_9PEZI</name>
<feature type="domain" description="Photolyase/cryptochrome alpha/beta" evidence="6">
    <location>
        <begin position="13"/>
        <end position="145"/>
    </location>
</feature>
<dbReference type="Gene3D" id="1.10.579.10">
    <property type="entry name" value="DNA Cyclobutane Dipyrimidine Photolyase, subunit A, domain 3"/>
    <property type="match status" value="1"/>
</dbReference>
<feature type="binding site" evidence="4">
    <location>
        <begin position="330"/>
        <end position="337"/>
    </location>
    <ligand>
        <name>FAD</name>
        <dbReference type="ChEBI" id="CHEBI:57692"/>
    </ligand>
</feature>
<dbReference type="InterPro" id="IPR002081">
    <property type="entry name" value="Cryptochrome/DNA_photolyase_1"/>
</dbReference>
<feature type="compositionally biased region" description="Basic and acidic residues" evidence="5">
    <location>
        <begin position="176"/>
        <end position="185"/>
    </location>
</feature>
<dbReference type="Gene3D" id="1.25.40.80">
    <property type="match status" value="1"/>
</dbReference>
<dbReference type="GO" id="GO:0005634">
    <property type="term" value="C:nucleus"/>
    <property type="evidence" value="ECO:0007669"/>
    <property type="project" value="TreeGrafter"/>
</dbReference>
<keyword evidence="3 4" id="KW-0274">FAD</keyword>
<keyword evidence="8" id="KW-1185">Reference proteome</keyword>
<dbReference type="GO" id="GO:0005737">
    <property type="term" value="C:cytoplasm"/>
    <property type="evidence" value="ECO:0007669"/>
    <property type="project" value="TreeGrafter"/>
</dbReference>
<organism evidence="7 8">
    <name type="scientific">Rhizodiscina lignyota</name>
    <dbReference type="NCBI Taxonomy" id="1504668"/>
    <lineage>
        <taxon>Eukaryota</taxon>
        <taxon>Fungi</taxon>
        <taxon>Dikarya</taxon>
        <taxon>Ascomycota</taxon>
        <taxon>Pezizomycotina</taxon>
        <taxon>Dothideomycetes</taxon>
        <taxon>Pleosporomycetidae</taxon>
        <taxon>Aulographales</taxon>
        <taxon>Rhizodiscinaceae</taxon>
        <taxon>Rhizodiscina</taxon>
    </lineage>
</organism>
<dbReference type="Pfam" id="PF03441">
    <property type="entry name" value="FAD_binding_7"/>
    <property type="match status" value="1"/>
</dbReference>
<dbReference type="Proteomes" id="UP000799772">
    <property type="component" value="Unassembled WGS sequence"/>
</dbReference>
<dbReference type="GO" id="GO:0003677">
    <property type="term" value="F:DNA binding"/>
    <property type="evidence" value="ECO:0007669"/>
    <property type="project" value="TreeGrafter"/>
</dbReference>
<feature type="region of interest" description="Disordered" evidence="5">
    <location>
        <begin position="176"/>
        <end position="204"/>
    </location>
</feature>
<comment type="caution">
    <text evidence="7">The sequence shown here is derived from an EMBL/GenBank/DDBJ whole genome shotgun (WGS) entry which is preliminary data.</text>
</comment>
<dbReference type="SUPFAM" id="SSF52425">
    <property type="entry name" value="Cryptochrome/photolyase, N-terminal domain"/>
    <property type="match status" value="1"/>
</dbReference>
<dbReference type="OrthoDB" id="435881at2759"/>
<dbReference type="GO" id="GO:0003904">
    <property type="term" value="F:deoxyribodipyrimidine photo-lyase activity"/>
    <property type="evidence" value="ECO:0007669"/>
    <property type="project" value="TreeGrafter"/>
</dbReference>
<dbReference type="InterPro" id="IPR036134">
    <property type="entry name" value="Crypto/Photolyase_FAD-like_sf"/>
</dbReference>
<dbReference type="InterPro" id="IPR005101">
    <property type="entry name" value="Cryptochr/Photolyase_FAD-bd"/>
</dbReference>
<comment type="cofactor">
    <cofactor evidence="4">
        <name>FAD</name>
        <dbReference type="ChEBI" id="CHEBI:57692"/>
    </cofactor>
    <text evidence="4">Binds 1 FAD per subunit.</text>
</comment>
<dbReference type="EMBL" id="ML978123">
    <property type="protein sequence ID" value="KAF2101388.1"/>
    <property type="molecule type" value="Genomic_DNA"/>
</dbReference>
<evidence type="ECO:0000313" key="7">
    <source>
        <dbReference type="EMBL" id="KAF2101388.1"/>
    </source>
</evidence>
<feature type="region of interest" description="Disordered" evidence="5">
    <location>
        <begin position="599"/>
        <end position="654"/>
    </location>
</feature>
<dbReference type="PANTHER" id="PTHR11455:SF9">
    <property type="entry name" value="CRYPTOCHROME CIRCADIAN CLOCK 5 ISOFORM X1"/>
    <property type="match status" value="1"/>
</dbReference>
<keyword evidence="2 4" id="KW-0285">Flavoprotein</keyword>